<dbReference type="SUPFAM" id="SSF55073">
    <property type="entry name" value="Nucleotide cyclase"/>
    <property type="match status" value="1"/>
</dbReference>
<dbReference type="PROSITE" id="PS00041">
    <property type="entry name" value="HTH_ARAC_FAMILY_1"/>
    <property type="match status" value="1"/>
</dbReference>
<dbReference type="AlphaFoldDB" id="A0A2N3HIT6"/>
<name>A0A2N3HIT6_9FLAO</name>
<comment type="caution">
    <text evidence="5">The sequence shown here is derived from an EMBL/GenBank/DDBJ whole genome shotgun (WGS) entry which is preliminary data.</text>
</comment>
<proteinExistence type="predicted"/>
<dbReference type="PROSITE" id="PS01124">
    <property type="entry name" value="HTH_ARAC_FAMILY_2"/>
    <property type="match status" value="1"/>
</dbReference>
<feature type="domain" description="HTH araC/xylS-type" evidence="4">
    <location>
        <begin position="266"/>
        <end position="365"/>
    </location>
</feature>
<dbReference type="SMART" id="SM00342">
    <property type="entry name" value="HTH_ARAC"/>
    <property type="match status" value="1"/>
</dbReference>
<evidence type="ECO:0000256" key="2">
    <source>
        <dbReference type="ARBA" id="ARBA00023125"/>
    </source>
</evidence>
<dbReference type="InterPro" id="IPR029787">
    <property type="entry name" value="Nucleotide_cyclase"/>
</dbReference>
<dbReference type="Gene3D" id="3.30.70.1230">
    <property type="entry name" value="Nucleotide cyclase"/>
    <property type="match status" value="1"/>
</dbReference>
<keyword evidence="6" id="KW-1185">Reference proteome</keyword>
<dbReference type="GO" id="GO:0003700">
    <property type="term" value="F:DNA-binding transcription factor activity"/>
    <property type="evidence" value="ECO:0007669"/>
    <property type="project" value="InterPro"/>
</dbReference>
<dbReference type="Pfam" id="PF14026">
    <property type="entry name" value="SCO4226-like"/>
    <property type="match status" value="1"/>
</dbReference>
<evidence type="ECO:0000313" key="5">
    <source>
        <dbReference type="EMBL" id="PKQ44802.1"/>
    </source>
</evidence>
<dbReference type="Gene3D" id="3.30.70.3090">
    <property type="entry name" value="ORF SCO4226, nickel-binding ferredoxin-like monomer"/>
    <property type="match status" value="1"/>
</dbReference>
<keyword evidence="3" id="KW-0804">Transcription</keyword>
<keyword evidence="2" id="KW-0238">DNA-binding</keyword>
<evidence type="ECO:0000256" key="1">
    <source>
        <dbReference type="ARBA" id="ARBA00023015"/>
    </source>
</evidence>
<dbReference type="Gene3D" id="1.10.10.60">
    <property type="entry name" value="Homeodomain-like"/>
    <property type="match status" value="1"/>
</dbReference>
<reference evidence="5 6" key="1">
    <citation type="submission" date="2017-12" db="EMBL/GenBank/DDBJ databases">
        <title>Confluentibacter flavum sp. nov., isolated from the saline lake.</title>
        <authorList>
            <person name="Yu L."/>
        </authorList>
    </citation>
    <scope>NUCLEOTIDE SEQUENCE [LARGE SCALE GENOMIC DNA]</scope>
    <source>
        <strain evidence="5 6">3B</strain>
    </source>
</reference>
<dbReference type="PANTHER" id="PTHR43280:SF2">
    <property type="entry name" value="HTH-TYPE TRANSCRIPTIONAL REGULATOR EXSA"/>
    <property type="match status" value="1"/>
</dbReference>
<accession>A0A2N3HIT6</accession>
<dbReference type="Pfam" id="PF12833">
    <property type="entry name" value="HTH_18"/>
    <property type="match status" value="1"/>
</dbReference>
<dbReference type="GO" id="GO:0043565">
    <property type="term" value="F:sequence-specific DNA binding"/>
    <property type="evidence" value="ECO:0007669"/>
    <property type="project" value="InterPro"/>
</dbReference>
<dbReference type="PANTHER" id="PTHR43280">
    <property type="entry name" value="ARAC-FAMILY TRANSCRIPTIONAL REGULATOR"/>
    <property type="match status" value="1"/>
</dbReference>
<dbReference type="InterPro" id="IPR020449">
    <property type="entry name" value="Tscrpt_reg_AraC-type_HTH"/>
</dbReference>
<sequence length="368" mass="42462">MPIYMDRHDIPEEITAKHVALMHQEDLKVQHLYGCKGITYWCDEHRRTAFCLIEAPNEKAIKDMHNKAHGDVPHRIIEVNKTIVESFLGRIEDPEKSKNTELNIINDPAFRVIMLIETSDYLHRLEGNQFSLFTQKFHNSLTKTFKQFEGSIVKQDNSSYLVSFVSVSDAILCALKIQYNFKYITTKHDVSMRTLNIGISSGVPVTHKDSFFEETITLATRLCEIVDGHIVITSEIKSLYESENRNEFINKDHIRSINKNEEKFLTDLMDFVATIWNKPDFNVNDFSSIMGYSKSQLNRKLKSLTGKSPNNFIVDYRLQKALKALHDQQGNISEIAFETGFNSPAYFSTCFKNKFGMLPSQYLQQHVV</sequence>
<dbReference type="Proteomes" id="UP000233435">
    <property type="component" value="Unassembled WGS sequence"/>
</dbReference>
<dbReference type="InterPro" id="IPR018062">
    <property type="entry name" value="HTH_AraC-typ_CS"/>
</dbReference>
<dbReference type="InterPro" id="IPR042557">
    <property type="entry name" value="SCO4226"/>
</dbReference>
<organism evidence="5 6">
    <name type="scientific">Confluentibacter flavum</name>
    <dbReference type="NCBI Taxonomy" id="1909700"/>
    <lineage>
        <taxon>Bacteria</taxon>
        <taxon>Pseudomonadati</taxon>
        <taxon>Bacteroidota</taxon>
        <taxon>Flavobacteriia</taxon>
        <taxon>Flavobacteriales</taxon>
        <taxon>Flavobacteriaceae</taxon>
        <taxon>Confluentibacter</taxon>
    </lineage>
</organism>
<dbReference type="RefSeq" id="WP_106660004.1">
    <property type="nucleotide sequence ID" value="NZ_PJEO01000041.1"/>
</dbReference>
<dbReference type="EMBL" id="PJEO01000041">
    <property type="protein sequence ID" value="PKQ44802.1"/>
    <property type="molecule type" value="Genomic_DNA"/>
</dbReference>
<keyword evidence="1" id="KW-0805">Transcription regulation</keyword>
<dbReference type="PRINTS" id="PR00032">
    <property type="entry name" value="HTHARAC"/>
</dbReference>
<evidence type="ECO:0000259" key="4">
    <source>
        <dbReference type="PROSITE" id="PS01124"/>
    </source>
</evidence>
<dbReference type="SUPFAM" id="SSF46689">
    <property type="entry name" value="Homeodomain-like"/>
    <property type="match status" value="1"/>
</dbReference>
<dbReference type="InterPro" id="IPR018060">
    <property type="entry name" value="HTH_AraC"/>
</dbReference>
<dbReference type="InterPro" id="IPR025336">
    <property type="entry name" value="SCO4226-like"/>
</dbReference>
<dbReference type="InterPro" id="IPR009057">
    <property type="entry name" value="Homeodomain-like_sf"/>
</dbReference>
<protein>
    <submittedName>
        <fullName evidence="5">DUF4242 domain-containing protein</fullName>
    </submittedName>
</protein>
<gene>
    <name evidence="5" type="ORF">CSW08_11365</name>
</gene>
<dbReference type="OrthoDB" id="135231at2"/>
<evidence type="ECO:0000313" key="6">
    <source>
        <dbReference type="Proteomes" id="UP000233435"/>
    </source>
</evidence>
<evidence type="ECO:0000256" key="3">
    <source>
        <dbReference type="ARBA" id="ARBA00023163"/>
    </source>
</evidence>